<proteinExistence type="inferred from homology"/>
<evidence type="ECO:0000313" key="6">
    <source>
        <dbReference type="EMBL" id="GAA4437216.1"/>
    </source>
</evidence>
<evidence type="ECO:0000313" key="7">
    <source>
        <dbReference type="Proteomes" id="UP001501508"/>
    </source>
</evidence>
<feature type="chain" id="PRO_5046617906" description="Glycosyl hydrolase family 28" evidence="5">
    <location>
        <begin position="23"/>
        <end position="427"/>
    </location>
</feature>
<evidence type="ECO:0000256" key="5">
    <source>
        <dbReference type="SAM" id="SignalP"/>
    </source>
</evidence>
<dbReference type="SUPFAM" id="SSF51126">
    <property type="entry name" value="Pectin lyase-like"/>
    <property type="match status" value="1"/>
</dbReference>
<dbReference type="Gene3D" id="2.160.20.10">
    <property type="entry name" value="Single-stranded right-handed beta-helix, Pectin lyase-like"/>
    <property type="match status" value="1"/>
</dbReference>
<dbReference type="Pfam" id="PF00295">
    <property type="entry name" value="Glyco_hydro_28"/>
    <property type="match status" value="1"/>
</dbReference>
<sequence>MRKLLHVVILGICQVIYSSAIAATGPAEITPNDFSGSDSQRIKKALDAAKGTTNLVRIPRHNANGTALWKIDEAILLPGNMTVMLDNCTIQLSDSCRDNMFRSANVGIGIENPRTISNIHLIGVGRVLLKGAENPRSTGDGARQLSLDPEADRKKGSWRVSYGSDAAFPDRKQTGDWRNIMILVAEVDGFSMTNVRIENSHAWAVSFERARNVELEQIYLHNPEEITIGNRKVKVFNKDGIDLRQGCKNFRINNIHGFTGDDFIALSSLDVKPALTRKSGSLNSTMVTKSGWHGPEDDTEQIFISNITCESICRGIAIRASDSASIHHVYISGIVSRETTGVGGRHNALLIGGKGYGALSQPGKLNHIYAQNIVSTGHAAVMIEAPVADCHFMNILYSGKGPEVIHYAMDKKEMRNVTETALQKVAP</sequence>
<evidence type="ECO:0000256" key="1">
    <source>
        <dbReference type="ARBA" id="ARBA00008834"/>
    </source>
</evidence>
<evidence type="ECO:0008006" key="8">
    <source>
        <dbReference type="Google" id="ProtNLM"/>
    </source>
</evidence>
<gene>
    <name evidence="6" type="ORF">GCM10023091_16080</name>
</gene>
<dbReference type="InterPro" id="IPR012334">
    <property type="entry name" value="Pectin_lyas_fold"/>
</dbReference>
<evidence type="ECO:0000256" key="2">
    <source>
        <dbReference type="ARBA" id="ARBA00022801"/>
    </source>
</evidence>
<feature type="signal peptide" evidence="5">
    <location>
        <begin position="1"/>
        <end position="22"/>
    </location>
</feature>
<reference evidence="7" key="1">
    <citation type="journal article" date="2019" name="Int. J. Syst. Evol. Microbiol.">
        <title>The Global Catalogue of Microorganisms (GCM) 10K type strain sequencing project: providing services to taxonomists for standard genome sequencing and annotation.</title>
        <authorList>
            <consortium name="The Broad Institute Genomics Platform"/>
            <consortium name="The Broad Institute Genome Sequencing Center for Infectious Disease"/>
            <person name="Wu L."/>
            <person name="Ma J."/>
        </authorList>
    </citation>
    <scope>NUCLEOTIDE SEQUENCE [LARGE SCALE GENOMIC DNA]</scope>
    <source>
        <strain evidence="7">JCM 31920</strain>
    </source>
</reference>
<dbReference type="Proteomes" id="UP001501508">
    <property type="component" value="Unassembled WGS sequence"/>
</dbReference>
<keyword evidence="7" id="KW-1185">Reference proteome</keyword>
<keyword evidence="2 4" id="KW-0378">Hydrolase</keyword>
<dbReference type="InterPro" id="IPR000743">
    <property type="entry name" value="Glyco_hydro_28"/>
</dbReference>
<keyword evidence="3 4" id="KW-0326">Glycosidase</keyword>
<comment type="caution">
    <text evidence="6">The sequence shown here is derived from an EMBL/GenBank/DDBJ whole genome shotgun (WGS) entry which is preliminary data.</text>
</comment>
<organism evidence="6 7">
    <name type="scientific">Ravibacter arvi</name>
    <dbReference type="NCBI Taxonomy" id="2051041"/>
    <lineage>
        <taxon>Bacteria</taxon>
        <taxon>Pseudomonadati</taxon>
        <taxon>Bacteroidota</taxon>
        <taxon>Cytophagia</taxon>
        <taxon>Cytophagales</taxon>
        <taxon>Spirosomataceae</taxon>
        <taxon>Ravibacter</taxon>
    </lineage>
</organism>
<dbReference type="RefSeq" id="WP_345027848.1">
    <property type="nucleotide sequence ID" value="NZ_BAABEY010000018.1"/>
</dbReference>
<protein>
    <recommendedName>
        <fullName evidence="8">Glycosyl hydrolase family 28</fullName>
    </recommendedName>
</protein>
<evidence type="ECO:0000256" key="3">
    <source>
        <dbReference type="ARBA" id="ARBA00023295"/>
    </source>
</evidence>
<accession>A0ABP8LWE1</accession>
<dbReference type="InterPro" id="IPR011050">
    <property type="entry name" value="Pectin_lyase_fold/virulence"/>
</dbReference>
<evidence type="ECO:0000256" key="4">
    <source>
        <dbReference type="RuleBase" id="RU361169"/>
    </source>
</evidence>
<dbReference type="EMBL" id="BAABEY010000018">
    <property type="protein sequence ID" value="GAA4437216.1"/>
    <property type="molecule type" value="Genomic_DNA"/>
</dbReference>
<keyword evidence="5" id="KW-0732">Signal</keyword>
<comment type="similarity">
    <text evidence="1 4">Belongs to the glycosyl hydrolase 28 family.</text>
</comment>
<name>A0ABP8LWE1_9BACT</name>